<evidence type="ECO:0000313" key="2">
    <source>
        <dbReference type="Proteomes" id="UP000825483"/>
    </source>
</evidence>
<evidence type="ECO:0008006" key="3">
    <source>
        <dbReference type="Google" id="ProtNLM"/>
    </source>
</evidence>
<dbReference type="AlphaFoldDB" id="A0A9R1C7D4"/>
<name>A0A9R1C7D4_9BACT</name>
<dbReference type="EMBL" id="BPUB01000001">
    <property type="protein sequence ID" value="GJG57377.1"/>
    <property type="molecule type" value="Genomic_DNA"/>
</dbReference>
<organism evidence="1 2">
    <name type="scientific">Prevotella lacticifex</name>
    <dbReference type="NCBI Taxonomy" id="2854755"/>
    <lineage>
        <taxon>Bacteria</taxon>
        <taxon>Pseudomonadati</taxon>
        <taxon>Bacteroidota</taxon>
        <taxon>Bacteroidia</taxon>
        <taxon>Bacteroidales</taxon>
        <taxon>Prevotellaceae</taxon>
        <taxon>Prevotella</taxon>
    </lineage>
</organism>
<protein>
    <recommendedName>
        <fullName evidence="3">Tetratricopeptide repeat protein</fullName>
    </recommendedName>
</protein>
<accession>A0A9R1C7D4</accession>
<evidence type="ECO:0000313" key="1">
    <source>
        <dbReference type="EMBL" id="GJG57377.1"/>
    </source>
</evidence>
<keyword evidence="2" id="KW-1185">Reference proteome</keyword>
<proteinExistence type="predicted"/>
<comment type="caution">
    <text evidence="1">The sequence shown here is derived from an EMBL/GenBank/DDBJ whole genome shotgun (WGS) entry which is preliminary data.</text>
</comment>
<sequence>MYTEMYIALKTMAKDKRSAPMVIRKVDSLVVMDTVKANQVEYLECKQMALASLGRKKEAYKLGYRIFNLYPENSYERLVSLGGYYITMNQMDSANYYLERSLTVARSFLKSNSEKVQTDGAVCTLTSLIMLGREKEAKSFIKERLNSKTSAEEKEMLEDAERDFDGLKKSLLEPLEEERNVMMADEK</sequence>
<gene>
    <name evidence="1" type="ORF">PRLR5076_02280</name>
</gene>
<dbReference type="Proteomes" id="UP000825483">
    <property type="component" value="Unassembled WGS sequence"/>
</dbReference>
<reference evidence="1" key="1">
    <citation type="journal article" date="2022" name="Int. J. Syst. Evol. Microbiol.">
        <title>Prevotella lacticifex sp. nov., isolated from the rumen of cows.</title>
        <authorList>
            <person name="Shinkai T."/>
            <person name="Ikeyama N."/>
            <person name="Kumagai M."/>
            <person name="Ohmori H."/>
            <person name="Sakamoto M."/>
            <person name="Ohkuma M."/>
            <person name="Mitsumori M."/>
        </authorList>
    </citation>
    <scope>NUCLEOTIDE SEQUENCE</scope>
    <source>
        <strain evidence="1">R5076</strain>
    </source>
</reference>